<dbReference type="AlphaFoldDB" id="A0A6A2YDM8"/>
<evidence type="ECO:0000313" key="12">
    <source>
        <dbReference type="EMBL" id="KAE8671797.1"/>
    </source>
</evidence>
<evidence type="ECO:0000256" key="8">
    <source>
        <dbReference type="ARBA" id="ARBA00061350"/>
    </source>
</evidence>
<dbReference type="FunFam" id="1.10.10.10:FF:000057">
    <property type="entry name" value="Heat shock transcription factor 1"/>
    <property type="match status" value="1"/>
</dbReference>
<dbReference type="InterPro" id="IPR036390">
    <property type="entry name" value="WH_DNA-bd_sf"/>
</dbReference>
<keyword evidence="13" id="KW-1185">Reference proteome</keyword>
<keyword evidence="7" id="KW-0539">Nucleus</keyword>
<name>A0A6A2YDM8_HIBSY</name>
<dbReference type="InterPro" id="IPR000232">
    <property type="entry name" value="HSF_DNA-bd"/>
</dbReference>
<dbReference type="PANTHER" id="PTHR10015:SF161">
    <property type="entry name" value="HEAT STRESS TRANSCRIPTION FACTOR A-4A"/>
    <property type="match status" value="1"/>
</dbReference>
<sequence>MDENQASSSSLPPFIAKTYEMVDDPSTDSIVSWSASERSFIVWNPLEFARDLLPRFFKHNNFSSFIRQLNTYGFRKTDPEQWEFANEDFIRARPHLLKNIHRRKPVHSHSMQNHVGQGASLADAERQNLRDGIERLKNEKESLALELQRHEQARQQFQMKMQLLRDRLQSMEQRQQIMMSSVARVLQRPGLAINQTSQLETNDRKRRLPRIAYFYDEAGMEDTQTGTSLSNMEPFGQLESSMVFWENVVRDFGQTNVQRNSNLDLDESTSCEETPSISCTQVSVDARPKSPGIDMNSEPVPVVTSEPITAKEQAAVTTEPAKAGVNDVFWEQFLTENLGWTDTQEVQSERKDADARKNESNPSDHSRFWWNMKNVNNLAEQMGHLTPAERT</sequence>
<feature type="compositionally biased region" description="Basic and acidic residues" evidence="10">
    <location>
        <begin position="347"/>
        <end position="367"/>
    </location>
</feature>
<keyword evidence="5" id="KW-0238">DNA-binding</keyword>
<dbReference type="OrthoDB" id="60033at2759"/>
<comment type="subcellular location">
    <subcellularLocation>
        <location evidence="1">Nucleus</location>
    </subcellularLocation>
</comment>
<dbReference type="GO" id="GO:0034605">
    <property type="term" value="P:cellular response to heat"/>
    <property type="evidence" value="ECO:0007669"/>
    <property type="project" value="TreeGrafter"/>
</dbReference>
<dbReference type="Gene3D" id="1.10.10.10">
    <property type="entry name" value="Winged helix-like DNA-binding domain superfamily/Winged helix DNA-binding domain"/>
    <property type="match status" value="1"/>
</dbReference>
<evidence type="ECO:0000256" key="6">
    <source>
        <dbReference type="ARBA" id="ARBA00023163"/>
    </source>
</evidence>
<dbReference type="InterPro" id="IPR036388">
    <property type="entry name" value="WH-like_DNA-bd_sf"/>
</dbReference>
<gene>
    <name evidence="12" type="ORF">F3Y22_tig00111917pilonHSYRG00040</name>
</gene>
<keyword evidence="3" id="KW-0805">Transcription regulation</keyword>
<feature type="domain" description="HSF-type DNA-binding" evidence="11">
    <location>
        <begin position="10"/>
        <end position="103"/>
    </location>
</feature>
<evidence type="ECO:0000256" key="1">
    <source>
        <dbReference type="ARBA" id="ARBA00004123"/>
    </source>
</evidence>
<evidence type="ECO:0000256" key="2">
    <source>
        <dbReference type="ARBA" id="ARBA00022553"/>
    </source>
</evidence>
<keyword evidence="6" id="KW-0804">Transcription</keyword>
<organism evidence="12 13">
    <name type="scientific">Hibiscus syriacus</name>
    <name type="common">Rose of Sharon</name>
    <dbReference type="NCBI Taxonomy" id="106335"/>
    <lineage>
        <taxon>Eukaryota</taxon>
        <taxon>Viridiplantae</taxon>
        <taxon>Streptophyta</taxon>
        <taxon>Embryophyta</taxon>
        <taxon>Tracheophyta</taxon>
        <taxon>Spermatophyta</taxon>
        <taxon>Magnoliopsida</taxon>
        <taxon>eudicotyledons</taxon>
        <taxon>Gunneridae</taxon>
        <taxon>Pentapetalae</taxon>
        <taxon>rosids</taxon>
        <taxon>malvids</taxon>
        <taxon>Malvales</taxon>
        <taxon>Malvaceae</taxon>
        <taxon>Malvoideae</taxon>
        <taxon>Hibiscus</taxon>
    </lineage>
</organism>
<dbReference type="Proteomes" id="UP000436088">
    <property type="component" value="Unassembled WGS sequence"/>
</dbReference>
<feature type="region of interest" description="Disordered" evidence="10">
    <location>
        <begin position="340"/>
        <end position="368"/>
    </location>
</feature>
<evidence type="ECO:0000313" key="13">
    <source>
        <dbReference type="Proteomes" id="UP000436088"/>
    </source>
</evidence>
<evidence type="ECO:0000256" key="4">
    <source>
        <dbReference type="ARBA" id="ARBA00023016"/>
    </source>
</evidence>
<dbReference type="EMBL" id="VEPZ02001462">
    <property type="protein sequence ID" value="KAE8671797.1"/>
    <property type="molecule type" value="Genomic_DNA"/>
</dbReference>
<evidence type="ECO:0000256" key="9">
    <source>
        <dbReference type="SAM" id="Coils"/>
    </source>
</evidence>
<dbReference type="PRINTS" id="PR00056">
    <property type="entry name" value="HSFDOMAIN"/>
</dbReference>
<evidence type="ECO:0000256" key="7">
    <source>
        <dbReference type="ARBA" id="ARBA00023242"/>
    </source>
</evidence>
<evidence type="ECO:0000256" key="5">
    <source>
        <dbReference type="ARBA" id="ARBA00023125"/>
    </source>
</evidence>
<dbReference type="SMART" id="SM00415">
    <property type="entry name" value="HSF"/>
    <property type="match status" value="1"/>
</dbReference>
<feature type="coiled-coil region" evidence="9">
    <location>
        <begin position="119"/>
        <end position="174"/>
    </location>
</feature>
<protein>
    <submittedName>
        <fullName evidence="12">Heat stress transcription factor A-4a</fullName>
    </submittedName>
</protein>
<keyword evidence="4" id="KW-0346">Stress response</keyword>
<dbReference type="GO" id="GO:0000978">
    <property type="term" value="F:RNA polymerase II cis-regulatory region sequence-specific DNA binding"/>
    <property type="evidence" value="ECO:0007669"/>
    <property type="project" value="TreeGrafter"/>
</dbReference>
<dbReference type="GO" id="GO:0006357">
    <property type="term" value="P:regulation of transcription by RNA polymerase II"/>
    <property type="evidence" value="ECO:0007669"/>
    <property type="project" value="TreeGrafter"/>
</dbReference>
<dbReference type="GO" id="GO:0005634">
    <property type="term" value="C:nucleus"/>
    <property type="evidence" value="ECO:0007669"/>
    <property type="project" value="UniProtKB-SubCell"/>
</dbReference>
<comment type="caution">
    <text evidence="12">The sequence shown here is derived from an EMBL/GenBank/DDBJ whole genome shotgun (WGS) entry which is preliminary data.</text>
</comment>
<evidence type="ECO:0000259" key="11">
    <source>
        <dbReference type="SMART" id="SM00415"/>
    </source>
</evidence>
<dbReference type="GO" id="GO:0003700">
    <property type="term" value="F:DNA-binding transcription factor activity"/>
    <property type="evidence" value="ECO:0007669"/>
    <property type="project" value="InterPro"/>
</dbReference>
<comment type="similarity">
    <text evidence="8">Belongs to the HSF family. Class A subfamily.</text>
</comment>
<proteinExistence type="inferred from homology"/>
<dbReference type="SUPFAM" id="SSF46785">
    <property type="entry name" value="Winged helix' DNA-binding domain"/>
    <property type="match status" value="1"/>
</dbReference>
<dbReference type="PANTHER" id="PTHR10015">
    <property type="entry name" value="HEAT SHOCK TRANSCRIPTION FACTOR"/>
    <property type="match status" value="1"/>
</dbReference>
<evidence type="ECO:0000256" key="10">
    <source>
        <dbReference type="SAM" id="MobiDB-lite"/>
    </source>
</evidence>
<keyword evidence="2" id="KW-0597">Phosphoprotein</keyword>
<evidence type="ECO:0000256" key="3">
    <source>
        <dbReference type="ARBA" id="ARBA00023015"/>
    </source>
</evidence>
<keyword evidence="9" id="KW-0175">Coiled coil</keyword>
<dbReference type="Pfam" id="PF00447">
    <property type="entry name" value="HSF_DNA-bind"/>
    <property type="match status" value="1"/>
</dbReference>
<reference evidence="12" key="1">
    <citation type="submission" date="2019-09" db="EMBL/GenBank/DDBJ databases">
        <title>Draft genome information of white flower Hibiscus syriacus.</title>
        <authorList>
            <person name="Kim Y.-M."/>
        </authorList>
    </citation>
    <scope>NUCLEOTIDE SEQUENCE [LARGE SCALE GENOMIC DNA]</scope>
    <source>
        <strain evidence="12">YM2019G1</strain>
    </source>
</reference>
<accession>A0A6A2YDM8</accession>